<gene>
    <name evidence="5" type="ORF">QTN47_24325</name>
</gene>
<evidence type="ECO:0000256" key="1">
    <source>
        <dbReference type="SAM" id="SignalP"/>
    </source>
</evidence>
<evidence type="ECO:0000259" key="3">
    <source>
        <dbReference type="Pfam" id="PF13180"/>
    </source>
</evidence>
<dbReference type="Pfam" id="PF17899">
    <property type="entry name" value="Peptidase_M61_N"/>
    <property type="match status" value="1"/>
</dbReference>
<evidence type="ECO:0000259" key="4">
    <source>
        <dbReference type="Pfam" id="PF17899"/>
    </source>
</evidence>
<name>A0ABV3ZMA4_9BACT</name>
<dbReference type="PIRSF" id="PIRSF016493">
    <property type="entry name" value="Glycyl_aminpptds"/>
    <property type="match status" value="1"/>
</dbReference>
<dbReference type="SUPFAM" id="SSF55486">
    <property type="entry name" value="Metalloproteases ('zincins'), catalytic domain"/>
    <property type="match status" value="1"/>
</dbReference>
<dbReference type="InterPro" id="IPR040756">
    <property type="entry name" value="Peptidase_M61_N"/>
</dbReference>
<feature type="domain" description="PDZ" evidence="3">
    <location>
        <begin position="497"/>
        <end position="571"/>
    </location>
</feature>
<dbReference type="Gene3D" id="2.60.40.3650">
    <property type="match status" value="1"/>
</dbReference>
<feature type="domain" description="Peptidase M61 catalytic" evidence="2">
    <location>
        <begin position="287"/>
        <end position="405"/>
    </location>
</feature>
<feature type="chain" id="PRO_5046043653" evidence="1">
    <location>
        <begin position="20"/>
        <end position="600"/>
    </location>
</feature>
<dbReference type="Pfam" id="PF13180">
    <property type="entry name" value="PDZ_2"/>
    <property type="match status" value="1"/>
</dbReference>
<dbReference type="InterPro" id="IPR027268">
    <property type="entry name" value="Peptidase_M4/M1_CTD_sf"/>
</dbReference>
<dbReference type="Gene3D" id="2.30.42.10">
    <property type="match status" value="1"/>
</dbReference>
<dbReference type="RefSeq" id="WP_369332066.1">
    <property type="nucleotide sequence ID" value="NZ_JAULBC010000009.1"/>
</dbReference>
<dbReference type="Gene3D" id="1.10.390.10">
    <property type="entry name" value="Neutral Protease Domain 2"/>
    <property type="match status" value="1"/>
</dbReference>
<dbReference type="InterPro" id="IPR001478">
    <property type="entry name" value="PDZ"/>
</dbReference>
<dbReference type="SUPFAM" id="SSF50156">
    <property type="entry name" value="PDZ domain-like"/>
    <property type="match status" value="1"/>
</dbReference>
<reference evidence="5 6" key="1">
    <citation type="submission" date="2023-07" db="EMBL/GenBank/DDBJ databases">
        <authorList>
            <person name="Lian W.-H."/>
        </authorList>
    </citation>
    <scope>NUCLEOTIDE SEQUENCE [LARGE SCALE GENOMIC DNA]</scope>
    <source>
        <strain evidence="5 6">SYSU DXS3180</strain>
    </source>
</reference>
<dbReference type="Pfam" id="PF05299">
    <property type="entry name" value="Peptidase_M61"/>
    <property type="match status" value="1"/>
</dbReference>
<evidence type="ECO:0000313" key="6">
    <source>
        <dbReference type="Proteomes" id="UP001560573"/>
    </source>
</evidence>
<protein>
    <submittedName>
        <fullName evidence="5">PDZ domain-containing protein</fullName>
    </submittedName>
</protein>
<dbReference type="InterPro" id="IPR036034">
    <property type="entry name" value="PDZ_sf"/>
</dbReference>
<dbReference type="InterPro" id="IPR024191">
    <property type="entry name" value="Peptidase_M61"/>
</dbReference>
<dbReference type="EMBL" id="JAULBC010000009">
    <property type="protein sequence ID" value="MEX6690655.1"/>
    <property type="molecule type" value="Genomic_DNA"/>
</dbReference>
<keyword evidence="1" id="KW-0732">Signal</keyword>
<comment type="caution">
    <text evidence="5">The sequence shown here is derived from an EMBL/GenBank/DDBJ whole genome shotgun (WGS) entry which is preliminary data.</text>
</comment>
<keyword evidence="6" id="KW-1185">Reference proteome</keyword>
<feature type="domain" description="Peptidase M61 N-terminal" evidence="4">
    <location>
        <begin position="23"/>
        <end position="191"/>
    </location>
</feature>
<evidence type="ECO:0000313" key="5">
    <source>
        <dbReference type="EMBL" id="MEX6690655.1"/>
    </source>
</evidence>
<dbReference type="Proteomes" id="UP001560573">
    <property type="component" value="Unassembled WGS sequence"/>
</dbReference>
<dbReference type="InterPro" id="IPR007963">
    <property type="entry name" value="Peptidase_M61_catalytic"/>
</dbReference>
<feature type="signal peptide" evidence="1">
    <location>
        <begin position="1"/>
        <end position="19"/>
    </location>
</feature>
<accession>A0ABV3ZMA4</accession>
<organism evidence="5 6">
    <name type="scientific">Danxiaibacter flavus</name>
    <dbReference type="NCBI Taxonomy" id="3049108"/>
    <lineage>
        <taxon>Bacteria</taxon>
        <taxon>Pseudomonadati</taxon>
        <taxon>Bacteroidota</taxon>
        <taxon>Chitinophagia</taxon>
        <taxon>Chitinophagales</taxon>
        <taxon>Chitinophagaceae</taxon>
        <taxon>Danxiaibacter</taxon>
    </lineage>
</organism>
<proteinExistence type="predicted"/>
<evidence type="ECO:0000259" key="2">
    <source>
        <dbReference type="Pfam" id="PF05299"/>
    </source>
</evidence>
<sequence length="600" mass="67749">MKKLIAFLACLPFLVTAYAQQFRYDLSFPNLRHHEAQISLTAISVKKGQPAIFRMSRSSPGRYATHEFGKNVYNVKAFGRDGKQIEINKTDGDVYEVPDHDGWIKVEYTLFANYADGTYACVDENTVHLNMPATLMWMKGMDKDSALIQVHFSVPAGKQWKVATQLKPTDEPFTFTAPGFQYLMDSPAKLGDLKFAGWTIQNKNGAQYKFRLALEANADQQQTDAFGEKVKRITQEAQAVFGETPAYDFGTYTFIASMNPYVHGDGMEHRNSTMITSGGAFTGANNQLGVFSHEFFHCWNVERIRPKTLEPFNFEKSNMSNELWLAEGFTQYFGDLILKRCDFTALNDWANTMAYYINEKENTPGGTLYSPVDNSRTAVFRDAGVSIDRTNYPNMFTSYYTYGAAIALALDIELRTKFNLSLDDFMRAMWKSYGKTEHPYTLQDVRKTLQQLTQNDQFAKTFYEKYITGHESFDYATGLAKLGLNVHVDGTPWIGRLSLRDDKPIITNTVVKNTPLYDAGLDIDDEIVTLDNNAIKKLDDVKKIINSHKPGDVISIVYKHREQEQTSTIKIAASPLISLSVSDDSGTTAVRDKWLGSAVK</sequence>